<dbReference type="OrthoDB" id="4062651at2759"/>
<dbReference type="InterPro" id="IPR010730">
    <property type="entry name" value="HET"/>
</dbReference>
<dbReference type="Proteomes" id="UP000077069">
    <property type="component" value="Unassembled WGS sequence"/>
</dbReference>
<dbReference type="AlphaFoldDB" id="A0A177CT47"/>
<organism evidence="2 3">
    <name type="scientific">Paraphaeosphaeria sporulosa</name>
    <dbReference type="NCBI Taxonomy" id="1460663"/>
    <lineage>
        <taxon>Eukaryota</taxon>
        <taxon>Fungi</taxon>
        <taxon>Dikarya</taxon>
        <taxon>Ascomycota</taxon>
        <taxon>Pezizomycotina</taxon>
        <taxon>Dothideomycetes</taxon>
        <taxon>Pleosporomycetidae</taxon>
        <taxon>Pleosporales</taxon>
        <taxon>Massarineae</taxon>
        <taxon>Didymosphaeriaceae</taxon>
        <taxon>Paraphaeosphaeria</taxon>
    </lineage>
</organism>
<evidence type="ECO:0000313" key="3">
    <source>
        <dbReference type="Proteomes" id="UP000077069"/>
    </source>
</evidence>
<sequence length="698" mass="78869">MLDKIEVVGPGYLLTGKSRSSIGPLDGGTSLLSEGAAFKRNAALKPNSIKQQKAPLTQIHARSYKVDHTLPTLKGWDFPIDNEFGEMVAARVNSTEAWPREFSQICAQCRELNFLTAGFVFDEEMTILQKRSETCTLCRLIHEAAQLGADAKSQRTRIERQSSKLVITSNPLPVLSIFRGPDLKIPLPLQLGFPILPNPRSSAFFAILNLWLSDCDINHQDCHVSTKVFPTRLIDVGTYTDSRLCLIETYEEQPTDHRYIALSHAWGDVNRYPTFNTVRKDVSGAKRDVESLKERIPYEELPATFRDTVDSTRALGIRYLWIDSICIIQGPDGDFSEEAKKMEDVYSGAFCVLSANRAQNQHDGFLKPRPQPKYATLTGPGGHPYYVCQAIDNFAEDVLEGSLNQRGWVLQQRALARRTIYFSEAQTYFECGGGIRCETMTKMHNNMADFLGDPKFPTKVMRTESRALKISAFQDLYQTYSRLIFTRDDDRPFAIAGIEKRLQIAYKAKGAYGIFDDGPGGALFHRSLLWKRSEEDMEDSRGATRHQSGAMRLINFPPERNIRVPSWSWMAYVGGIEYTDPPLGSADWAKDEISPSLDMTFLNAVIRDFNLAGRLKDEAHLTYDIERTASDSRRTQCVIVARSKGEKYDRDKTHYVLLVTEERELMDRGEKVYKRVGAGFMPGKYIALHVPGIPAKIY</sequence>
<name>A0A177CT47_9PLEO</name>
<evidence type="ECO:0000259" key="1">
    <source>
        <dbReference type="Pfam" id="PF06985"/>
    </source>
</evidence>
<feature type="domain" description="Heterokaryon incompatibility" evidence="1">
    <location>
        <begin position="259"/>
        <end position="411"/>
    </location>
</feature>
<dbReference type="PANTHER" id="PTHR33112:SF10">
    <property type="entry name" value="TOL"/>
    <property type="match status" value="1"/>
</dbReference>
<proteinExistence type="predicted"/>
<evidence type="ECO:0000313" key="2">
    <source>
        <dbReference type="EMBL" id="OAG10703.1"/>
    </source>
</evidence>
<dbReference type="Pfam" id="PF06985">
    <property type="entry name" value="HET"/>
    <property type="match status" value="1"/>
</dbReference>
<dbReference type="GeneID" id="28759723"/>
<reference evidence="2 3" key="1">
    <citation type="submission" date="2016-05" db="EMBL/GenBank/DDBJ databases">
        <title>Comparative analysis of secretome profiles of manganese(II)-oxidizing ascomycete fungi.</title>
        <authorList>
            <consortium name="DOE Joint Genome Institute"/>
            <person name="Zeiner C.A."/>
            <person name="Purvine S.O."/>
            <person name="Zink E.M."/>
            <person name="Wu S."/>
            <person name="Pasa-Tolic L."/>
            <person name="Chaput D.L."/>
            <person name="Haridas S."/>
            <person name="Grigoriev I.V."/>
            <person name="Santelli C.M."/>
            <person name="Hansel C.M."/>
        </authorList>
    </citation>
    <scope>NUCLEOTIDE SEQUENCE [LARGE SCALE GENOMIC DNA]</scope>
    <source>
        <strain evidence="2 3">AP3s5-JAC2a</strain>
    </source>
</reference>
<dbReference type="STRING" id="1460663.A0A177CT47"/>
<keyword evidence="3" id="KW-1185">Reference proteome</keyword>
<protein>
    <submittedName>
        <fullName evidence="2">HET-domain-containing protein</fullName>
    </submittedName>
</protein>
<gene>
    <name evidence="2" type="ORF">CC84DRAFT_1139435</name>
</gene>
<dbReference type="EMBL" id="KV441549">
    <property type="protein sequence ID" value="OAG10703.1"/>
    <property type="molecule type" value="Genomic_DNA"/>
</dbReference>
<dbReference type="RefSeq" id="XP_018041068.1">
    <property type="nucleotide sequence ID" value="XM_018176237.1"/>
</dbReference>
<accession>A0A177CT47</accession>
<dbReference type="InParanoid" id="A0A177CT47"/>
<dbReference type="PANTHER" id="PTHR33112">
    <property type="entry name" value="DOMAIN PROTEIN, PUTATIVE-RELATED"/>
    <property type="match status" value="1"/>
</dbReference>